<dbReference type="EMBL" id="AJWK01018467">
    <property type="status" value="NOT_ANNOTATED_CDS"/>
    <property type="molecule type" value="Genomic_DNA"/>
</dbReference>
<name>A0A1B0CMA5_LUTLO</name>
<reference evidence="2" key="1">
    <citation type="submission" date="2020-05" db="UniProtKB">
        <authorList>
            <consortium name="EnsemblMetazoa"/>
        </authorList>
    </citation>
    <scope>IDENTIFICATION</scope>
    <source>
        <strain evidence="2">Jacobina</strain>
    </source>
</reference>
<dbReference type="AlphaFoldDB" id="A0A1B0CMA5"/>
<dbReference type="Proteomes" id="UP000092461">
    <property type="component" value="Unassembled WGS sequence"/>
</dbReference>
<keyword evidence="3" id="KW-1185">Reference proteome</keyword>
<accession>A0A1B0CMA5</accession>
<organism evidence="2 3">
    <name type="scientific">Lutzomyia longipalpis</name>
    <name type="common">Sand fly</name>
    <dbReference type="NCBI Taxonomy" id="7200"/>
    <lineage>
        <taxon>Eukaryota</taxon>
        <taxon>Metazoa</taxon>
        <taxon>Ecdysozoa</taxon>
        <taxon>Arthropoda</taxon>
        <taxon>Hexapoda</taxon>
        <taxon>Insecta</taxon>
        <taxon>Pterygota</taxon>
        <taxon>Neoptera</taxon>
        <taxon>Endopterygota</taxon>
        <taxon>Diptera</taxon>
        <taxon>Nematocera</taxon>
        <taxon>Psychodoidea</taxon>
        <taxon>Psychodidae</taxon>
        <taxon>Lutzomyia</taxon>
        <taxon>Lutzomyia</taxon>
    </lineage>
</organism>
<keyword evidence="1" id="KW-0812">Transmembrane</keyword>
<keyword evidence="1" id="KW-1133">Transmembrane helix</keyword>
<dbReference type="EMBL" id="AJWK01018468">
    <property type="status" value="NOT_ANNOTATED_CDS"/>
    <property type="molecule type" value="Genomic_DNA"/>
</dbReference>
<evidence type="ECO:0000256" key="1">
    <source>
        <dbReference type="SAM" id="Phobius"/>
    </source>
</evidence>
<proteinExistence type="predicted"/>
<evidence type="ECO:0000313" key="3">
    <source>
        <dbReference type="Proteomes" id="UP000092461"/>
    </source>
</evidence>
<dbReference type="EMBL" id="AJWK01018465">
    <property type="status" value="NOT_ANNOTATED_CDS"/>
    <property type="molecule type" value="Genomic_DNA"/>
</dbReference>
<dbReference type="EMBL" id="AJWK01018469">
    <property type="status" value="NOT_ANNOTATED_CDS"/>
    <property type="molecule type" value="Genomic_DNA"/>
</dbReference>
<protein>
    <submittedName>
        <fullName evidence="2">Uncharacterized protein</fullName>
    </submittedName>
</protein>
<feature type="transmembrane region" description="Helical" evidence="1">
    <location>
        <begin position="7"/>
        <end position="27"/>
    </location>
</feature>
<dbReference type="VEuPathDB" id="VectorBase:LLONM1_003256"/>
<dbReference type="VEuPathDB" id="VectorBase:LLOJ005793"/>
<dbReference type="EMBL" id="AJWK01018466">
    <property type="status" value="NOT_ANNOTATED_CDS"/>
    <property type="molecule type" value="Genomic_DNA"/>
</dbReference>
<dbReference type="EnsemblMetazoa" id="LLOJ005793-RA">
    <property type="protein sequence ID" value="LLOJ005793-PA"/>
    <property type="gene ID" value="LLOJ005793"/>
</dbReference>
<sequence length="218" mass="25332">MVLLQRIEWLVLILSGCTFIYLLVLNFHTVNDHRDFAVYLQKLRMISDKLVRIGWDDTTVDQWRRSLEVHEDTAAQAHCMLNNIIIALPGETLQDHLWEYISLLVLRERWKNSGISLGVFLAPKSKKALVDVLQKVHMDSVEEYSSSCLDFKQAKILGHETNVELEHHPIDIPRLFLLERGAKRYMEVIHGDLQWLRGTVVLKKTLQDEAKKKNQGPQ</sequence>
<keyword evidence="1" id="KW-0472">Membrane</keyword>
<evidence type="ECO:0000313" key="2">
    <source>
        <dbReference type="EnsemblMetazoa" id="LLOJ005793-PA"/>
    </source>
</evidence>